<name>X1L736_9ZZZZ</name>
<organism evidence="1">
    <name type="scientific">marine sediment metagenome</name>
    <dbReference type="NCBI Taxonomy" id="412755"/>
    <lineage>
        <taxon>unclassified sequences</taxon>
        <taxon>metagenomes</taxon>
        <taxon>ecological metagenomes</taxon>
    </lineage>
</organism>
<protein>
    <submittedName>
        <fullName evidence="1">Uncharacterized protein</fullName>
    </submittedName>
</protein>
<gene>
    <name evidence="1" type="ORF">S06H3_20587</name>
</gene>
<feature type="non-terminal residue" evidence="1">
    <location>
        <position position="1"/>
    </location>
</feature>
<dbReference type="EMBL" id="BARV01010679">
    <property type="protein sequence ID" value="GAI15152.1"/>
    <property type="molecule type" value="Genomic_DNA"/>
</dbReference>
<comment type="caution">
    <text evidence="1">The sequence shown here is derived from an EMBL/GenBank/DDBJ whole genome shotgun (WGS) entry which is preliminary data.</text>
</comment>
<accession>X1L736</accession>
<dbReference type="AlphaFoldDB" id="X1L736"/>
<sequence length="30" mass="3550">NNGAYTKRKKDNNKVLELNLKLNMNFVLEK</sequence>
<reference evidence="1" key="1">
    <citation type="journal article" date="2014" name="Front. Microbiol.">
        <title>High frequency of phylogenetically diverse reductive dehalogenase-homologous genes in deep subseafloor sedimentary metagenomes.</title>
        <authorList>
            <person name="Kawai M."/>
            <person name="Futagami T."/>
            <person name="Toyoda A."/>
            <person name="Takaki Y."/>
            <person name="Nishi S."/>
            <person name="Hori S."/>
            <person name="Arai W."/>
            <person name="Tsubouchi T."/>
            <person name="Morono Y."/>
            <person name="Uchiyama I."/>
            <person name="Ito T."/>
            <person name="Fujiyama A."/>
            <person name="Inagaki F."/>
            <person name="Takami H."/>
        </authorList>
    </citation>
    <scope>NUCLEOTIDE SEQUENCE</scope>
    <source>
        <strain evidence="1">Expedition CK06-06</strain>
    </source>
</reference>
<evidence type="ECO:0000313" key="1">
    <source>
        <dbReference type="EMBL" id="GAI15152.1"/>
    </source>
</evidence>
<proteinExistence type="predicted"/>